<evidence type="ECO:0000313" key="5">
    <source>
        <dbReference type="EMBL" id="KZM98972.1"/>
    </source>
</evidence>
<sequence>MSHTLLLSVIFAALTFSLLLTGESQDFTKSIPSESLGLGEEKLSHLHFYLHDIVSGRNATAIRVATSAISNTSATRFSDVLVIDDLLTVGPDPSSKQLGRAQGIYTSASLSEVSLLMAFNYVFTVGKYNGSTLSILGRNPIFSDVREMPVVGGSGVFRFARGYAQARTHFIDWNSGDAVVEYNVYVFHY</sequence>
<dbReference type="EMBL" id="LNRQ01000004">
    <property type="protein sequence ID" value="KZM98972.1"/>
    <property type="molecule type" value="Genomic_DNA"/>
</dbReference>
<keyword evidence="3 4" id="KW-0964">Secreted</keyword>
<gene>
    <name evidence="5" type="ORF">DCAR_013666</name>
    <name evidence="6" type="ORF">DCAR_0417349</name>
</gene>
<proteinExistence type="inferred from homology"/>
<comment type="subcellular location">
    <subcellularLocation>
        <location evidence="4">Secreted</location>
        <location evidence="4">Extracellular space</location>
        <location evidence="4">Apoplast</location>
    </subcellularLocation>
</comment>
<organism evidence="5">
    <name type="scientific">Daucus carota subsp. sativus</name>
    <name type="common">Carrot</name>
    <dbReference type="NCBI Taxonomy" id="79200"/>
    <lineage>
        <taxon>Eukaryota</taxon>
        <taxon>Viridiplantae</taxon>
        <taxon>Streptophyta</taxon>
        <taxon>Embryophyta</taxon>
        <taxon>Tracheophyta</taxon>
        <taxon>Spermatophyta</taxon>
        <taxon>Magnoliopsida</taxon>
        <taxon>eudicotyledons</taxon>
        <taxon>Gunneridae</taxon>
        <taxon>Pentapetalae</taxon>
        <taxon>asterids</taxon>
        <taxon>campanulids</taxon>
        <taxon>Apiales</taxon>
        <taxon>Apiaceae</taxon>
        <taxon>Apioideae</taxon>
        <taxon>Scandiceae</taxon>
        <taxon>Daucinae</taxon>
        <taxon>Daucus</taxon>
        <taxon>Daucus sect. Daucus</taxon>
    </lineage>
</organism>
<evidence type="ECO:0000313" key="7">
    <source>
        <dbReference type="Proteomes" id="UP000077755"/>
    </source>
</evidence>
<evidence type="ECO:0000256" key="4">
    <source>
        <dbReference type="RuleBase" id="RU363099"/>
    </source>
</evidence>
<comment type="function">
    <text evidence="4">Dirigent proteins impart stereoselectivity on the phenoxy radical-coupling reaction, yielding optically active lignans from two molecules of coniferyl alcohol in the biosynthesis of lignans, flavonolignans, and alkaloids and thus plays a central role in plant secondary metabolism.</text>
</comment>
<reference evidence="5" key="1">
    <citation type="journal article" date="2016" name="Nat. Genet.">
        <title>A high-quality carrot genome assembly provides new insights into carotenoid accumulation and asterid genome evolution.</title>
        <authorList>
            <person name="Iorizzo M."/>
            <person name="Ellison S."/>
            <person name="Senalik D."/>
            <person name="Zeng P."/>
            <person name="Satapoomin P."/>
            <person name="Huang J."/>
            <person name="Bowman M."/>
            <person name="Iovene M."/>
            <person name="Sanseverino W."/>
            <person name="Cavagnaro P."/>
            <person name="Yildiz M."/>
            <person name="Macko-Podgorni A."/>
            <person name="Moranska E."/>
            <person name="Grzebelus E."/>
            <person name="Grzebelus D."/>
            <person name="Ashrafi H."/>
            <person name="Zheng Z."/>
            <person name="Cheng S."/>
            <person name="Spooner D."/>
            <person name="Van Deynze A."/>
            <person name="Simon P."/>
        </authorList>
    </citation>
    <scope>NUCLEOTIDE SEQUENCE [LARGE SCALE GENOMIC DNA]</scope>
    <source>
        <tissue evidence="5">Leaf</tissue>
    </source>
</reference>
<feature type="signal peptide" evidence="4">
    <location>
        <begin position="1"/>
        <end position="24"/>
    </location>
</feature>
<evidence type="ECO:0000256" key="3">
    <source>
        <dbReference type="ARBA" id="ARBA00022525"/>
    </source>
</evidence>
<keyword evidence="4" id="KW-0052">Apoplast</keyword>
<dbReference type="Gramene" id="KZM98972">
    <property type="protein sequence ID" value="KZM98972"/>
    <property type="gene ID" value="DCAR_013666"/>
</dbReference>
<dbReference type="Pfam" id="PF03018">
    <property type="entry name" value="Dirigent"/>
    <property type="match status" value="1"/>
</dbReference>
<dbReference type="OrthoDB" id="1864232at2759"/>
<accession>A0A162ABZ2</accession>
<dbReference type="STRING" id="79200.A0A162ABZ2"/>
<reference evidence="6" key="2">
    <citation type="submission" date="2022-03" db="EMBL/GenBank/DDBJ databases">
        <title>Draft title - Genomic analysis of global carrot germplasm unveils the trajectory of domestication and the origin of high carotenoid orange carrot.</title>
        <authorList>
            <person name="Iorizzo M."/>
            <person name="Ellison S."/>
            <person name="Senalik D."/>
            <person name="Macko-Podgorni A."/>
            <person name="Grzebelus D."/>
            <person name="Bostan H."/>
            <person name="Rolling W."/>
            <person name="Curaba J."/>
            <person name="Simon P."/>
        </authorList>
    </citation>
    <scope>NUCLEOTIDE SEQUENCE</scope>
    <source>
        <tissue evidence="6">Leaf</tissue>
    </source>
</reference>
<dbReference type="Gene3D" id="2.40.480.10">
    <property type="entry name" value="Allene oxide cyclase-like"/>
    <property type="match status" value="1"/>
</dbReference>
<comment type="subunit">
    <text evidence="2 4">Homodimer.</text>
</comment>
<keyword evidence="7" id="KW-1185">Reference proteome</keyword>
<feature type="chain" id="PRO_5008191760" description="Dirigent protein" evidence="4">
    <location>
        <begin position="25"/>
        <end position="189"/>
    </location>
</feature>
<dbReference type="InterPro" id="IPR004265">
    <property type="entry name" value="Dirigent"/>
</dbReference>
<evidence type="ECO:0000256" key="1">
    <source>
        <dbReference type="ARBA" id="ARBA00010746"/>
    </source>
</evidence>
<evidence type="ECO:0000256" key="2">
    <source>
        <dbReference type="ARBA" id="ARBA00011738"/>
    </source>
</evidence>
<dbReference type="OMA" id="HEPESFT"/>
<keyword evidence="4" id="KW-0732">Signal</keyword>
<dbReference type="AlphaFoldDB" id="A0A162ABZ2"/>
<dbReference type="PANTHER" id="PTHR21495">
    <property type="entry name" value="NUCLEOPORIN-RELATED"/>
    <property type="match status" value="1"/>
</dbReference>
<dbReference type="GO" id="GO:0009699">
    <property type="term" value="P:phenylpropanoid biosynthetic process"/>
    <property type="evidence" value="ECO:0007669"/>
    <property type="project" value="UniProtKB-ARBA"/>
</dbReference>
<protein>
    <recommendedName>
        <fullName evidence="4">Dirigent protein</fullName>
    </recommendedName>
</protein>
<dbReference type="GO" id="GO:0048046">
    <property type="term" value="C:apoplast"/>
    <property type="evidence" value="ECO:0007669"/>
    <property type="project" value="UniProtKB-SubCell"/>
</dbReference>
<comment type="similarity">
    <text evidence="1 4">Belongs to the plant dirigent protein family.</text>
</comment>
<evidence type="ECO:0000313" key="6">
    <source>
        <dbReference type="EMBL" id="WOG98008.1"/>
    </source>
</evidence>
<dbReference type="EMBL" id="CP093346">
    <property type="protein sequence ID" value="WOG98008.1"/>
    <property type="molecule type" value="Genomic_DNA"/>
</dbReference>
<name>A0A162ABZ2_DAUCS</name>
<dbReference type="InterPro" id="IPR044859">
    <property type="entry name" value="Allene_oxi_cyc_Dirigent"/>
</dbReference>
<dbReference type="Proteomes" id="UP000077755">
    <property type="component" value="Chromosome 4"/>
</dbReference>
<dbReference type="KEGG" id="dcr:108218182"/>